<sequence>MQSTKVLLSGRTKDQYEELLTGLLNLQEKANGPFRLEKEFNAVQKKWVIHLRTRTWSEFFYESICAYPEEKAAIKKEVINALEHAFRPMILAARGAASSDFKIKPQGDINRRVS</sequence>
<dbReference type="Proteomes" id="UP000623967">
    <property type="component" value="Unassembled WGS sequence"/>
</dbReference>
<protein>
    <submittedName>
        <fullName evidence="1">Uncharacterized protein</fullName>
    </submittedName>
</protein>
<gene>
    <name evidence="1" type="ORF">JK635_06380</name>
</gene>
<accession>A0ABS1TM75</accession>
<keyword evidence="2" id="KW-1185">Reference proteome</keyword>
<evidence type="ECO:0000313" key="2">
    <source>
        <dbReference type="Proteomes" id="UP000623967"/>
    </source>
</evidence>
<reference evidence="1 2" key="1">
    <citation type="submission" date="2021-01" db="EMBL/GenBank/DDBJ databases">
        <title>Genome public.</title>
        <authorList>
            <person name="Liu C."/>
            <person name="Sun Q."/>
        </authorList>
    </citation>
    <scope>NUCLEOTIDE SEQUENCE [LARGE SCALE GENOMIC DNA]</scope>
    <source>
        <strain evidence="1 2">YIM B02564</strain>
    </source>
</reference>
<proteinExistence type="predicted"/>
<organism evidence="1 2">
    <name type="scientific">Neobacillus paridis</name>
    <dbReference type="NCBI Taxonomy" id="2803862"/>
    <lineage>
        <taxon>Bacteria</taxon>
        <taxon>Bacillati</taxon>
        <taxon>Bacillota</taxon>
        <taxon>Bacilli</taxon>
        <taxon>Bacillales</taxon>
        <taxon>Bacillaceae</taxon>
        <taxon>Neobacillus</taxon>
    </lineage>
</organism>
<comment type="caution">
    <text evidence="1">The sequence shown here is derived from an EMBL/GenBank/DDBJ whole genome shotgun (WGS) entry which is preliminary data.</text>
</comment>
<evidence type="ECO:0000313" key="1">
    <source>
        <dbReference type="EMBL" id="MBL4951854.1"/>
    </source>
</evidence>
<dbReference type="RefSeq" id="WP_202653135.1">
    <property type="nucleotide sequence ID" value="NZ_JAESWB010000112.1"/>
</dbReference>
<name>A0ABS1TM75_9BACI</name>
<feature type="non-terminal residue" evidence="1">
    <location>
        <position position="114"/>
    </location>
</feature>
<dbReference type="EMBL" id="JAESWB010000112">
    <property type="protein sequence ID" value="MBL4951854.1"/>
    <property type="molecule type" value="Genomic_DNA"/>
</dbReference>